<evidence type="ECO:0000313" key="2">
    <source>
        <dbReference type="Proteomes" id="UP000278807"/>
    </source>
</evidence>
<dbReference type="OrthoDB" id="10253954at2759"/>
<dbReference type="WBParaSite" id="HNAJ_0000316501-mRNA-1">
    <property type="protein sequence ID" value="HNAJ_0000316501-mRNA-1"/>
    <property type="gene ID" value="HNAJ_0000316501"/>
</dbReference>
<dbReference type="STRING" id="102285.A0A0R3T7X7"/>
<evidence type="ECO:0000313" key="3">
    <source>
        <dbReference type="WBParaSite" id="HNAJ_0000316501-mRNA-1"/>
    </source>
</evidence>
<reference evidence="1 2" key="2">
    <citation type="submission" date="2018-11" db="EMBL/GenBank/DDBJ databases">
        <authorList>
            <consortium name="Pathogen Informatics"/>
        </authorList>
    </citation>
    <scope>NUCLEOTIDE SEQUENCE [LARGE SCALE GENOMIC DNA]</scope>
</reference>
<proteinExistence type="predicted"/>
<dbReference type="AlphaFoldDB" id="A0A0R3T7X7"/>
<organism evidence="3">
    <name type="scientific">Rodentolepis nana</name>
    <name type="common">Dwarf tapeworm</name>
    <name type="synonym">Hymenolepis nana</name>
    <dbReference type="NCBI Taxonomy" id="102285"/>
    <lineage>
        <taxon>Eukaryota</taxon>
        <taxon>Metazoa</taxon>
        <taxon>Spiralia</taxon>
        <taxon>Lophotrochozoa</taxon>
        <taxon>Platyhelminthes</taxon>
        <taxon>Cestoda</taxon>
        <taxon>Eucestoda</taxon>
        <taxon>Cyclophyllidea</taxon>
        <taxon>Hymenolepididae</taxon>
        <taxon>Rodentolepis</taxon>
    </lineage>
</organism>
<keyword evidence="2" id="KW-1185">Reference proteome</keyword>
<protein>
    <submittedName>
        <fullName evidence="3">Cadherin domain-containing protein</fullName>
    </submittedName>
</protein>
<dbReference type="Proteomes" id="UP000278807">
    <property type="component" value="Unassembled WGS sequence"/>
</dbReference>
<gene>
    <name evidence="1" type="ORF">HNAJ_LOCUS3164</name>
</gene>
<evidence type="ECO:0000313" key="1">
    <source>
        <dbReference type="EMBL" id="VDN99023.1"/>
    </source>
</evidence>
<sequence length="280" mass="31555">MIKMCATYVIQISGVKSFINELNEPVGLTLGPRKLTVSSNKQLSFRGPSIVRDDFLTGEQDQLLVHTVENLEPNAAFDVKVRPVYEKVAGRQIMDTEALWEQTSCRTRMHPPVNITAPVPVAFKADTNEVIVRLLRVSENLGPIRKYYLVVSNYDRAGVLSTANYVNWHTELLRISPKGNDAETRVAAEFTQLAFESNQLEIQVGGRGELARLRRSLPGKQIHKLHQISPDMLRDEPTRQSYSEILLYDCGLKRGKWYKVSGKMMNQVTLTVVIVSSLLS</sequence>
<reference evidence="3" key="1">
    <citation type="submission" date="2017-02" db="UniProtKB">
        <authorList>
            <consortium name="WormBaseParasite"/>
        </authorList>
    </citation>
    <scope>IDENTIFICATION</scope>
</reference>
<accession>A0A0R3T7X7</accession>
<name>A0A0R3T7X7_RODNA</name>
<dbReference type="EMBL" id="UZAE01001764">
    <property type="protein sequence ID" value="VDN99023.1"/>
    <property type="molecule type" value="Genomic_DNA"/>
</dbReference>